<accession>A0A511V6L6</accession>
<keyword evidence="2" id="KW-0641">Proline biosynthesis</keyword>
<evidence type="ECO:0000313" key="6">
    <source>
        <dbReference type="EMBL" id="GEN34597.1"/>
    </source>
</evidence>
<dbReference type="PANTHER" id="PTHR11645:SF51">
    <property type="entry name" value="COME OPERON PROTEIN 4"/>
    <property type="match status" value="1"/>
</dbReference>
<dbReference type="PROSITE" id="PS00521">
    <property type="entry name" value="P5CR"/>
    <property type="match status" value="1"/>
</dbReference>
<keyword evidence="7" id="KW-1185">Reference proteome</keyword>
<dbReference type="GO" id="GO:0005737">
    <property type="term" value="C:cytoplasm"/>
    <property type="evidence" value="ECO:0007669"/>
    <property type="project" value="UniProtKB-SubCell"/>
</dbReference>
<dbReference type="GO" id="GO:0055129">
    <property type="term" value="P:L-proline biosynthetic process"/>
    <property type="evidence" value="ECO:0007669"/>
    <property type="project" value="UniProtKB-UniRule"/>
</dbReference>
<dbReference type="Gene3D" id="1.10.3730.10">
    <property type="entry name" value="ProC C-terminal domain-like"/>
    <property type="match status" value="1"/>
</dbReference>
<evidence type="ECO:0000256" key="2">
    <source>
        <dbReference type="HAMAP-Rule" id="MF_01925"/>
    </source>
</evidence>
<evidence type="ECO:0000256" key="3">
    <source>
        <dbReference type="PIRSR" id="PIRSR000193-1"/>
    </source>
</evidence>
<dbReference type="InterPro" id="IPR029036">
    <property type="entry name" value="P5CR_dimer"/>
</dbReference>
<proteinExistence type="inferred from homology"/>
<comment type="caution">
    <text evidence="6">The sequence shown here is derived from an EMBL/GenBank/DDBJ whole genome shotgun (WGS) entry which is preliminary data.</text>
</comment>
<evidence type="ECO:0000313" key="7">
    <source>
        <dbReference type="Proteomes" id="UP000321157"/>
    </source>
</evidence>
<keyword evidence="2 3" id="KW-0521">NADP</keyword>
<reference evidence="6 7" key="1">
    <citation type="submission" date="2019-07" db="EMBL/GenBank/DDBJ databases">
        <title>Whole genome shotgun sequence of Aneurinibacillus danicus NBRC 102444.</title>
        <authorList>
            <person name="Hosoyama A."/>
            <person name="Uohara A."/>
            <person name="Ohji S."/>
            <person name="Ichikawa N."/>
        </authorList>
    </citation>
    <scope>NUCLEOTIDE SEQUENCE [LARGE SCALE GENOMIC DNA]</scope>
    <source>
        <strain evidence="6 7">NBRC 102444</strain>
    </source>
</reference>
<comment type="function">
    <text evidence="2">Catalyzes the reduction of 1-pyrroline-5-carboxylate (PCA) to L-proline.</text>
</comment>
<dbReference type="SUPFAM" id="SSF51735">
    <property type="entry name" value="NAD(P)-binding Rossmann-fold domains"/>
    <property type="match status" value="1"/>
</dbReference>
<dbReference type="Pfam" id="PF14748">
    <property type="entry name" value="P5CR_dimer"/>
    <property type="match status" value="1"/>
</dbReference>
<dbReference type="InterPro" id="IPR053790">
    <property type="entry name" value="P5CR-like_CS"/>
</dbReference>
<dbReference type="InterPro" id="IPR000304">
    <property type="entry name" value="Pyrroline-COOH_reductase"/>
</dbReference>
<dbReference type="SUPFAM" id="SSF48179">
    <property type="entry name" value="6-phosphogluconate dehydrogenase C-terminal domain-like"/>
    <property type="match status" value="1"/>
</dbReference>
<dbReference type="PANTHER" id="PTHR11645">
    <property type="entry name" value="PYRROLINE-5-CARBOXYLATE REDUCTASE"/>
    <property type="match status" value="1"/>
</dbReference>
<dbReference type="UniPathway" id="UPA00098">
    <property type="reaction ID" value="UER00361"/>
</dbReference>
<name>A0A511V6L6_9BACL</name>
<dbReference type="InterPro" id="IPR036291">
    <property type="entry name" value="NAD(P)-bd_dom_sf"/>
</dbReference>
<evidence type="ECO:0000259" key="4">
    <source>
        <dbReference type="Pfam" id="PF03807"/>
    </source>
</evidence>
<dbReference type="EMBL" id="BJXX01000085">
    <property type="protein sequence ID" value="GEN34597.1"/>
    <property type="molecule type" value="Genomic_DNA"/>
</dbReference>
<comment type="subcellular location">
    <subcellularLocation>
        <location evidence="2">Cytoplasm</location>
    </subcellularLocation>
</comment>
<dbReference type="AlphaFoldDB" id="A0A511V6L6"/>
<feature type="domain" description="Pyrroline-5-carboxylate reductase catalytic N-terminal" evidence="4">
    <location>
        <begin position="3"/>
        <end position="95"/>
    </location>
</feature>
<comment type="pathway">
    <text evidence="2">Amino-acid biosynthesis; L-proline biosynthesis; L-proline from L-glutamate 5-semialdehyde: step 1/1.</text>
</comment>
<gene>
    <name evidence="6" type="primary">proC_2</name>
    <name evidence="2" type="synonym">proC</name>
    <name evidence="6" type="ORF">ADA01nite_20570</name>
</gene>
<protein>
    <recommendedName>
        <fullName evidence="2">Pyrroline-5-carboxylate reductase</fullName>
        <shortName evidence="2">P5C reductase</shortName>
        <shortName evidence="2">P5CR</shortName>
        <ecNumber evidence="2">1.5.1.2</ecNumber>
    </recommendedName>
    <alternativeName>
        <fullName evidence="2">PCA reductase</fullName>
    </alternativeName>
</protein>
<dbReference type="InterPro" id="IPR008927">
    <property type="entry name" value="6-PGluconate_DH-like_C_sf"/>
</dbReference>
<dbReference type="InterPro" id="IPR028939">
    <property type="entry name" value="P5C_Rdtase_cat_N"/>
</dbReference>
<evidence type="ECO:0000256" key="1">
    <source>
        <dbReference type="ARBA" id="ARBA00005525"/>
    </source>
</evidence>
<dbReference type="Gene3D" id="3.40.50.720">
    <property type="entry name" value="NAD(P)-binding Rossmann-like Domain"/>
    <property type="match status" value="1"/>
</dbReference>
<dbReference type="Proteomes" id="UP000321157">
    <property type="component" value="Unassembled WGS sequence"/>
</dbReference>
<dbReference type="PIRSF" id="PIRSF000193">
    <property type="entry name" value="Pyrrol-5-carb_rd"/>
    <property type="match status" value="1"/>
</dbReference>
<dbReference type="EC" id="1.5.1.2" evidence="2"/>
<comment type="catalytic activity">
    <reaction evidence="2">
        <text>L-proline + NADP(+) = (S)-1-pyrroline-5-carboxylate + NADPH + 2 H(+)</text>
        <dbReference type="Rhea" id="RHEA:14109"/>
        <dbReference type="ChEBI" id="CHEBI:15378"/>
        <dbReference type="ChEBI" id="CHEBI:17388"/>
        <dbReference type="ChEBI" id="CHEBI:57783"/>
        <dbReference type="ChEBI" id="CHEBI:58349"/>
        <dbReference type="ChEBI" id="CHEBI:60039"/>
        <dbReference type="EC" id="1.5.1.2"/>
    </reaction>
</comment>
<keyword evidence="2" id="KW-0963">Cytoplasm</keyword>
<feature type="binding site" evidence="3">
    <location>
        <position position="55"/>
    </location>
    <ligand>
        <name>NADPH</name>
        <dbReference type="ChEBI" id="CHEBI:57783"/>
    </ligand>
</feature>
<keyword evidence="2" id="KW-0028">Amino-acid biosynthesis</keyword>
<feature type="binding site" evidence="3">
    <location>
        <begin position="6"/>
        <end position="11"/>
    </location>
    <ligand>
        <name>NADP(+)</name>
        <dbReference type="ChEBI" id="CHEBI:58349"/>
    </ligand>
</feature>
<comment type="catalytic activity">
    <reaction evidence="2">
        <text>L-proline + NAD(+) = (S)-1-pyrroline-5-carboxylate + NADH + 2 H(+)</text>
        <dbReference type="Rhea" id="RHEA:14105"/>
        <dbReference type="ChEBI" id="CHEBI:15378"/>
        <dbReference type="ChEBI" id="CHEBI:17388"/>
        <dbReference type="ChEBI" id="CHEBI:57540"/>
        <dbReference type="ChEBI" id="CHEBI:57945"/>
        <dbReference type="ChEBI" id="CHEBI:60039"/>
        <dbReference type="EC" id="1.5.1.2"/>
    </reaction>
</comment>
<evidence type="ECO:0000259" key="5">
    <source>
        <dbReference type="Pfam" id="PF14748"/>
    </source>
</evidence>
<comment type="similarity">
    <text evidence="1 2">Belongs to the pyrroline-5-carboxylate reductase family.</text>
</comment>
<organism evidence="6 7">
    <name type="scientific">Aneurinibacillus danicus</name>
    <dbReference type="NCBI Taxonomy" id="267746"/>
    <lineage>
        <taxon>Bacteria</taxon>
        <taxon>Bacillati</taxon>
        <taxon>Bacillota</taxon>
        <taxon>Bacilli</taxon>
        <taxon>Bacillales</taxon>
        <taxon>Paenibacillaceae</taxon>
        <taxon>Aneurinibacillus group</taxon>
        <taxon>Aneurinibacillus</taxon>
    </lineage>
</organism>
<dbReference type="NCBIfam" id="NF005814">
    <property type="entry name" value="PRK07680.1"/>
    <property type="match status" value="1"/>
</dbReference>
<feature type="domain" description="Pyrroline-5-carboxylate reductase dimerisation" evidence="5">
    <location>
        <begin position="158"/>
        <end position="258"/>
    </location>
</feature>
<sequence>MHIGFIGTGSMGTILIEAFIESGAVPPAHIIASNRTPEKLRALASKHTALRTGTNTVVAQEADVLFLCTKPLEYRTVLDEIQHDLTPDKLLLSVTSSVNVQQLEAYTPCKVARVIPSITNTALSGASLVTFGSRFHDADRTRLITLLSAISTPIEIEEQDTRISSDIVSCGPAFFSFLLQRFIDSAVAKTTLTEEQATKLITEMIIGLGRLLEDGRFSLPALQAKVCVPGGVTGIGLHVLDKETRDVFLHLIEATHRKFDVDVLEVKEMFADKKNSFH</sequence>
<dbReference type="RefSeq" id="WP_146809870.1">
    <property type="nucleotide sequence ID" value="NZ_BJXX01000085.1"/>
</dbReference>
<dbReference type="GO" id="GO:0004735">
    <property type="term" value="F:pyrroline-5-carboxylate reductase activity"/>
    <property type="evidence" value="ECO:0007669"/>
    <property type="project" value="UniProtKB-UniRule"/>
</dbReference>
<dbReference type="HAMAP" id="MF_01925">
    <property type="entry name" value="P5C_reductase"/>
    <property type="match status" value="1"/>
</dbReference>
<dbReference type="OrthoDB" id="9805754at2"/>
<dbReference type="Pfam" id="PF03807">
    <property type="entry name" value="F420_oxidored"/>
    <property type="match status" value="1"/>
</dbReference>
<keyword evidence="2" id="KW-0560">Oxidoreductase</keyword>